<dbReference type="EMBL" id="CAJVPG010000422">
    <property type="protein sequence ID" value="CAG8406576.1"/>
    <property type="molecule type" value="Genomic_DNA"/>
</dbReference>
<dbReference type="PANTHER" id="PTHR43283:SF3">
    <property type="entry name" value="BETA-LACTAMASE FAMILY PROTEIN (AFU_ORTHOLOGUE AFUA_5G07500)"/>
    <property type="match status" value="1"/>
</dbReference>
<dbReference type="PANTHER" id="PTHR43283">
    <property type="entry name" value="BETA-LACTAMASE-RELATED"/>
    <property type="match status" value="1"/>
</dbReference>
<organism evidence="2 3">
    <name type="scientific">Penicillium salamii</name>
    <dbReference type="NCBI Taxonomy" id="1612424"/>
    <lineage>
        <taxon>Eukaryota</taxon>
        <taxon>Fungi</taxon>
        <taxon>Dikarya</taxon>
        <taxon>Ascomycota</taxon>
        <taxon>Pezizomycotina</taxon>
        <taxon>Eurotiomycetes</taxon>
        <taxon>Eurotiomycetidae</taxon>
        <taxon>Eurotiales</taxon>
        <taxon>Aspergillaceae</taxon>
        <taxon>Penicillium</taxon>
    </lineage>
</organism>
<evidence type="ECO:0000313" key="2">
    <source>
        <dbReference type="EMBL" id="CAG8406576.1"/>
    </source>
</evidence>
<gene>
    <name evidence="2" type="ORF">PSALAMII_LOCUS8353</name>
</gene>
<evidence type="ECO:0000259" key="1">
    <source>
        <dbReference type="Pfam" id="PF00144"/>
    </source>
</evidence>
<reference evidence="2" key="1">
    <citation type="submission" date="2021-07" db="EMBL/GenBank/DDBJ databases">
        <authorList>
            <person name="Branca A.L. A."/>
        </authorList>
    </citation>
    <scope>NUCLEOTIDE SEQUENCE</scope>
</reference>
<dbReference type="AlphaFoldDB" id="A0A9W4JPI9"/>
<dbReference type="InterPro" id="IPR050789">
    <property type="entry name" value="Diverse_Enzym_Activities"/>
</dbReference>
<protein>
    <recommendedName>
        <fullName evidence="1">Beta-lactamase-related domain-containing protein</fullName>
    </recommendedName>
</protein>
<name>A0A9W4JPI9_9EURO</name>
<evidence type="ECO:0000313" key="3">
    <source>
        <dbReference type="Proteomes" id="UP001152649"/>
    </source>
</evidence>
<keyword evidence="3" id="KW-1185">Reference proteome</keyword>
<sequence>MTKISPTVDLNARAIIDGYTSGSSPQVAGLVYNAVDKSGEIIFSHASGKVGLNESSPMTLHTIFWLASCTKLITSIACMQLVESGALNLDDSDQVEALAPELKAVQVLERRPSGGFTFVPKQRSITLRMLLNHTSGFGYAFEDFKLRDWSRPVGLDDFSGNVNDVLMRPLVNQPGTKFQYGVGVDWAGTLVERVSGISLEDYFQAFILKPLGIDSISFSPTPEMKRDLAYMHRRAKDGSLSVTDHLYRTPLLPSLEKEKDRFCMGGAGCFGKPVQFCRIIATMLNDGVSPNTGAKLLRPETVKEMFTDQIPTMPRYCNLYTPAGKAELANSTPLVPCPDDMTEGWGLSFSLSHTQSDTGRAAGSGSWEGLANLFWFADRENGIGGLVASQILPYGDEKLISCSESVEKTLYDEIFKSQCNPKV</sequence>
<dbReference type="InterPro" id="IPR001466">
    <property type="entry name" value="Beta-lactam-related"/>
</dbReference>
<dbReference type="Proteomes" id="UP001152649">
    <property type="component" value="Unassembled WGS sequence"/>
</dbReference>
<dbReference type="Pfam" id="PF00144">
    <property type="entry name" value="Beta-lactamase"/>
    <property type="match status" value="1"/>
</dbReference>
<proteinExistence type="predicted"/>
<dbReference type="Gene3D" id="3.40.710.10">
    <property type="entry name" value="DD-peptidase/beta-lactamase superfamily"/>
    <property type="match status" value="1"/>
</dbReference>
<feature type="domain" description="Beta-lactamase-related" evidence="1">
    <location>
        <begin position="34"/>
        <end position="393"/>
    </location>
</feature>
<dbReference type="OrthoDB" id="414774at2759"/>
<dbReference type="InterPro" id="IPR012338">
    <property type="entry name" value="Beta-lactam/transpept-like"/>
</dbReference>
<accession>A0A9W4JPI9</accession>
<dbReference type="SUPFAM" id="SSF56601">
    <property type="entry name" value="beta-lactamase/transpeptidase-like"/>
    <property type="match status" value="1"/>
</dbReference>
<comment type="caution">
    <text evidence="2">The sequence shown here is derived from an EMBL/GenBank/DDBJ whole genome shotgun (WGS) entry which is preliminary data.</text>
</comment>